<evidence type="ECO:0000259" key="2">
    <source>
        <dbReference type="Pfam" id="PF07833"/>
    </source>
</evidence>
<evidence type="ECO:0000256" key="1">
    <source>
        <dbReference type="SAM" id="SignalP"/>
    </source>
</evidence>
<name>A0A419SNE6_9BACL</name>
<dbReference type="InterPro" id="IPR012854">
    <property type="entry name" value="Cu_amine_oxidase-like_N"/>
</dbReference>
<dbReference type="EMBL" id="MCHY01000006">
    <property type="protein sequence ID" value="RKD25818.1"/>
    <property type="molecule type" value="Genomic_DNA"/>
</dbReference>
<keyword evidence="1" id="KW-0732">Signal</keyword>
<evidence type="ECO:0000313" key="4">
    <source>
        <dbReference type="Proteomes" id="UP000284219"/>
    </source>
</evidence>
<dbReference type="RefSeq" id="WP_120188497.1">
    <property type="nucleotide sequence ID" value="NZ_MCHY01000006.1"/>
</dbReference>
<feature type="domain" description="Copper amine oxidase-like N-terminal" evidence="2">
    <location>
        <begin position="28"/>
        <end position="129"/>
    </location>
</feature>
<dbReference type="Pfam" id="PF07833">
    <property type="entry name" value="Cu_amine_oxidN1"/>
    <property type="match status" value="1"/>
</dbReference>
<dbReference type="AlphaFoldDB" id="A0A419SNE6"/>
<dbReference type="InterPro" id="IPR036582">
    <property type="entry name" value="Mao_N_sf"/>
</dbReference>
<protein>
    <recommendedName>
        <fullName evidence="2">Copper amine oxidase-like N-terminal domain-containing protein</fullName>
    </recommendedName>
</protein>
<feature type="signal peptide" evidence="1">
    <location>
        <begin position="1"/>
        <end position="27"/>
    </location>
</feature>
<gene>
    <name evidence="3" type="ORF">BEP19_02460</name>
</gene>
<dbReference type="Proteomes" id="UP000284219">
    <property type="component" value="Unassembled WGS sequence"/>
</dbReference>
<comment type="caution">
    <text evidence="3">The sequence shown here is derived from an EMBL/GenBank/DDBJ whole genome shotgun (WGS) entry which is preliminary data.</text>
</comment>
<proteinExistence type="predicted"/>
<evidence type="ECO:0000313" key="3">
    <source>
        <dbReference type="EMBL" id="RKD25818.1"/>
    </source>
</evidence>
<organism evidence="3 4">
    <name type="scientific">Ammoniphilus oxalaticus</name>
    <dbReference type="NCBI Taxonomy" id="66863"/>
    <lineage>
        <taxon>Bacteria</taxon>
        <taxon>Bacillati</taxon>
        <taxon>Bacillota</taxon>
        <taxon>Bacilli</taxon>
        <taxon>Bacillales</taxon>
        <taxon>Paenibacillaceae</taxon>
        <taxon>Aneurinibacillus group</taxon>
        <taxon>Ammoniphilus</taxon>
    </lineage>
</organism>
<accession>A0A419SNE6</accession>
<dbReference type="OrthoDB" id="7054537at2"/>
<dbReference type="SUPFAM" id="SSF55383">
    <property type="entry name" value="Copper amine oxidase, domain N"/>
    <property type="match status" value="1"/>
</dbReference>
<keyword evidence="4" id="KW-1185">Reference proteome</keyword>
<sequence length="356" mass="40282">MKKLLKSLVMTVLVSSAMSSFALSANAATEVHPYIDSNNRTMVPVRYITEHFGAKVDWNGQARKVSIDHKGAHISFTIDNTQALVNNKPVIMDTKPVIQQGITYVPVRFIGEALGADIQWLAETRQVSITLAGKNMLLAVQTKLTEQQIKELIKVYDLVETAISNSLDSELWFTDLFESSAKKVASPKLIGIASKRFIEQDLGQYISYYHEASGEGGLFPTISFDARMQIVENTESKVKVKTFQLENESYLWSETVYLTFVKEGGKWTLDRVDSVPYYDEHLNLTRSEVQQYLTSIYESYGERIEFVGEKTVMVNTGRDVNHGPKTPEKTYVFKVSNQEYTHIVQFAAKTGQMVWE</sequence>
<feature type="chain" id="PRO_5019413091" description="Copper amine oxidase-like N-terminal domain-containing protein" evidence="1">
    <location>
        <begin position="28"/>
        <end position="356"/>
    </location>
</feature>
<reference evidence="3 4" key="1">
    <citation type="submission" date="2016-08" db="EMBL/GenBank/DDBJ databases">
        <title>Novel Firmicute Genomes.</title>
        <authorList>
            <person name="Poppleton D.I."/>
            <person name="Gribaldo S."/>
        </authorList>
    </citation>
    <scope>NUCLEOTIDE SEQUENCE [LARGE SCALE GENOMIC DNA]</scope>
    <source>
        <strain evidence="3 4">RAOx-1</strain>
    </source>
</reference>
<dbReference type="Gene3D" id="3.30.457.10">
    <property type="entry name" value="Copper amine oxidase-like, N-terminal domain"/>
    <property type="match status" value="1"/>
</dbReference>